<feature type="transmembrane region" description="Helical" evidence="6">
    <location>
        <begin position="359"/>
        <end position="378"/>
    </location>
</feature>
<proteinExistence type="predicted"/>
<comment type="caution">
    <text evidence="7">The sequence shown here is derived from an EMBL/GenBank/DDBJ whole genome shotgun (WGS) entry which is preliminary data.</text>
</comment>
<dbReference type="RefSeq" id="WP_110003165.1">
    <property type="nucleotide sequence ID" value="NZ_CATNZI010000002.1"/>
</dbReference>
<feature type="transmembrane region" description="Helical" evidence="6">
    <location>
        <begin position="290"/>
        <end position="311"/>
    </location>
</feature>
<evidence type="ECO:0000256" key="4">
    <source>
        <dbReference type="ARBA" id="ARBA00022989"/>
    </source>
</evidence>
<feature type="transmembrane region" description="Helical" evidence="6">
    <location>
        <begin position="384"/>
        <end position="401"/>
    </location>
</feature>
<feature type="transmembrane region" description="Helical" evidence="6">
    <location>
        <begin position="114"/>
        <end position="132"/>
    </location>
</feature>
<name>A0AAN5NBI0_CLOPF</name>
<dbReference type="EMBL" id="JAENRE010000005">
    <property type="protein sequence ID" value="MBO3417187.1"/>
    <property type="molecule type" value="Genomic_DNA"/>
</dbReference>
<organism evidence="7 10">
    <name type="scientific">Clostridium perfringens</name>
    <dbReference type="NCBI Taxonomy" id="1502"/>
    <lineage>
        <taxon>Bacteria</taxon>
        <taxon>Bacillati</taxon>
        <taxon>Bacillota</taxon>
        <taxon>Clostridia</taxon>
        <taxon>Eubacteriales</taxon>
        <taxon>Clostridiaceae</taxon>
        <taxon>Clostridium</taxon>
    </lineage>
</organism>
<evidence type="ECO:0000313" key="7">
    <source>
        <dbReference type="EMBL" id="HAT4298901.1"/>
    </source>
</evidence>
<comment type="subcellular location">
    <subcellularLocation>
        <location evidence="1">Cell membrane</location>
        <topology evidence="1">Multi-pass membrane protein</topology>
    </subcellularLocation>
</comment>
<dbReference type="InterPro" id="IPR050833">
    <property type="entry name" value="Poly_Biosynth_Transport"/>
</dbReference>
<keyword evidence="4 6" id="KW-1133">Transmembrane helix</keyword>
<dbReference type="InterPro" id="IPR002797">
    <property type="entry name" value="Polysacc_synth"/>
</dbReference>
<evidence type="ECO:0000313" key="8">
    <source>
        <dbReference type="EMBL" id="MBO3417187.1"/>
    </source>
</evidence>
<feature type="transmembrane region" description="Helical" evidence="6">
    <location>
        <begin position="434"/>
        <end position="454"/>
    </location>
</feature>
<protein>
    <submittedName>
        <fullName evidence="7">Oligosaccharide flippase family protein</fullName>
    </submittedName>
</protein>
<feature type="transmembrane region" description="Helical" evidence="6">
    <location>
        <begin position="410"/>
        <end position="428"/>
    </location>
</feature>
<feature type="transmembrane region" description="Helical" evidence="6">
    <location>
        <begin position="173"/>
        <end position="196"/>
    </location>
</feature>
<reference evidence="8 9" key="3">
    <citation type="submission" date="2020-12" db="EMBL/GenBank/DDBJ databases">
        <title>Comparative genomics of Clostridium perfringens reveals patterns of host-associated phylogenetic clades and virulence factors.</title>
        <authorList>
            <person name="Smith A.H."/>
            <person name="Geier R."/>
        </authorList>
    </citation>
    <scope>NUCLEOTIDE SEQUENCE [LARGE SCALE GENOMIC DNA]</scope>
    <source>
        <strain evidence="8 9">CHD15829P</strain>
    </source>
</reference>
<feature type="transmembrane region" description="Helical" evidence="6">
    <location>
        <begin position="12"/>
        <end position="35"/>
    </location>
</feature>
<reference evidence="7" key="2">
    <citation type="submission" date="2020-07" db="EMBL/GenBank/DDBJ databases">
        <authorList>
            <consortium name="NCBI Pathogen Detection Project"/>
        </authorList>
    </citation>
    <scope>NUCLEOTIDE SEQUENCE</scope>
    <source>
        <strain evidence="7">C25</strain>
    </source>
</reference>
<evidence type="ECO:0000256" key="3">
    <source>
        <dbReference type="ARBA" id="ARBA00022692"/>
    </source>
</evidence>
<dbReference type="EMBL" id="DACTBT010000016">
    <property type="protein sequence ID" value="HAT4298901.1"/>
    <property type="molecule type" value="Genomic_DNA"/>
</dbReference>
<dbReference type="Proteomes" id="UP000855421">
    <property type="component" value="Unassembled WGS sequence"/>
</dbReference>
<evidence type="ECO:0000256" key="6">
    <source>
        <dbReference type="SAM" id="Phobius"/>
    </source>
</evidence>
<keyword evidence="3 6" id="KW-0812">Transmembrane</keyword>
<dbReference type="PANTHER" id="PTHR30250:SF11">
    <property type="entry name" value="O-ANTIGEN TRANSPORTER-RELATED"/>
    <property type="match status" value="1"/>
</dbReference>
<reference evidence="7" key="1">
    <citation type="journal article" date="2018" name="Genome Biol.">
        <title>SKESA: strategic k-mer extension for scrupulous assemblies.</title>
        <authorList>
            <person name="Souvorov A."/>
            <person name="Agarwala R."/>
            <person name="Lipman D.J."/>
        </authorList>
    </citation>
    <scope>NUCLEOTIDE SEQUENCE</scope>
    <source>
        <strain evidence="7">C25</strain>
    </source>
</reference>
<dbReference type="AlphaFoldDB" id="A0AAN5NBI0"/>
<dbReference type="GO" id="GO:0005886">
    <property type="term" value="C:plasma membrane"/>
    <property type="evidence" value="ECO:0007669"/>
    <property type="project" value="UniProtKB-SubCell"/>
</dbReference>
<dbReference type="Proteomes" id="UP000668358">
    <property type="component" value="Unassembled WGS sequence"/>
</dbReference>
<dbReference type="PANTHER" id="PTHR30250">
    <property type="entry name" value="PST FAMILY PREDICTED COLANIC ACID TRANSPORTER"/>
    <property type="match status" value="1"/>
</dbReference>
<sequence>MKKKYKDLTKNIGLFTISSFGTKIISFLLVPLYTLYLSTGDYGTMDLITTTVSLLIPVFTLNIQDAILRFSLDDNYKKIDVLNQGIRINIIASTIFAICILIASLIGILKLSSLYILFMYISFSCGAINNALQMYFKAEDKVKILVVSSIMQTLILCLGNIILLVVFKMGIDGYLLSMIIGNLIPIIFMISVGGIFKNNSVKENRELMKAMIHYSFPLVFNSISWWINNASDRYILTYMSGVAENGLYSVAYKVPTILSTIQSIFYNAWSISAITEFDKDDTDGFLGNTYSMFSFASVVSCSVIILFNIPISRFLYSNDFFEAWRFVPFLLVGTTFNGLALFEGCIFSALKKTKQISSTTVIGAIVNTIFNFILIYYFSALGAAAATLIGYITTWIMRTIILRRYVKIKVNWNIQFCSYLLLIIQSFLALDIYFLFVQCFILMLIILLNYKIALKVIKGIKNKIISKKRVENIN</sequence>
<dbReference type="Pfam" id="PF01943">
    <property type="entry name" value="Polysacc_synt"/>
    <property type="match status" value="1"/>
</dbReference>
<accession>A0AAN5NBI0</accession>
<feature type="transmembrane region" description="Helical" evidence="6">
    <location>
        <begin position="88"/>
        <end position="108"/>
    </location>
</feature>
<gene>
    <name evidence="7" type="ORF">I9063_002285</name>
    <name evidence="8" type="ORF">JJB78_11775</name>
</gene>
<evidence type="ECO:0000313" key="10">
    <source>
        <dbReference type="Proteomes" id="UP000855421"/>
    </source>
</evidence>
<keyword evidence="2" id="KW-1003">Cell membrane</keyword>
<evidence type="ECO:0000256" key="5">
    <source>
        <dbReference type="ARBA" id="ARBA00023136"/>
    </source>
</evidence>
<feature type="transmembrane region" description="Helical" evidence="6">
    <location>
        <begin position="47"/>
        <end position="68"/>
    </location>
</feature>
<keyword evidence="5 6" id="KW-0472">Membrane</keyword>
<feature type="transmembrane region" description="Helical" evidence="6">
    <location>
        <begin position="144"/>
        <end position="167"/>
    </location>
</feature>
<evidence type="ECO:0000256" key="2">
    <source>
        <dbReference type="ARBA" id="ARBA00022475"/>
    </source>
</evidence>
<evidence type="ECO:0000256" key="1">
    <source>
        <dbReference type="ARBA" id="ARBA00004651"/>
    </source>
</evidence>
<evidence type="ECO:0000313" key="9">
    <source>
        <dbReference type="Proteomes" id="UP000668358"/>
    </source>
</evidence>
<feature type="transmembrane region" description="Helical" evidence="6">
    <location>
        <begin position="208"/>
        <end position="227"/>
    </location>
</feature>
<feature type="transmembrane region" description="Helical" evidence="6">
    <location>
        <begin position="247"/>
        <end position="269"/>
    </location>
</feature>
<feature type="transmembrane region" description="Helical" evidence="6">
    <location>
        <begin position="323"/>
        <end position="347"/>
    </location>
</feature>